<gene>
    <name evidence="3" type="ORF">CLV58_11484</name>
</gene>
<dbReference type="EMBL" id="PVTE01000014">
    <property type="protein sequence ID" value="PRY35499.1"/>
    <property type="molecule type" value="Genomic_DNA"/>
</dbReference>
<evidence type="ECO:0000313" key="4">
    <source>
        <dbReference type="Proteomes" id="UP000238375"/>
    </source>
</evidence>
<proteinExistence type="inferred from homology"/>
<dbReference type="CDD" id="cd00293">
    <property type="entry name" value="USP-like"/>
    <property type="match status" value="1"/>
</dbReference>
<feature type="domain" description="UspA" evidence="2">
    <location>
        <begin position="2"/>
        <end position="148"/>
    </location>
</feature>
<comment type="similarity">
    <text evidence="1">Belongs to the universal stress protein A family.</text>
</comment>
<accession>A0A2T0SQ11</accession>
<sequence length="247" mass="26981">MNTLLFPTDFTTTTEAPLAWARLFARKTGATITLLHVYQPIVPDTTLPSVADPGAGIAVSTPASLELETISRQNLEALAMSLQSEGFSVDADWRVGSVEDEIIDAAKQYRADLIVMGRSDLSTFFDRLSGTSVSDVVDNVRCPVLVVPTPDESGKATYPAEIKSIAYAMQPQTQQSDVARQTDSLVNAFDATLMILTEEQMKHTLADLIVMELYPQTGFLDKLFHPNYAAALITKSDVPVLVYHQPD</sequence>
<dbReference type="PRINTS" id="PR01438">
    <property type="entry name" value="UNVRSLSTRESS"/>
</dbReference>
<protein>
    <submittedName>
        <fullName evidence="3">Nucleotide-binding universal stress UspA family protein</fullName>
    </submittedName>
</protein>
<dbReference type="PANTHER" id="PTHR46268">
    <property type="entry name" value="STRESS RESPONSE PROTEIN NHAX"/>
    <property type="match status" value="1"/>
</dbReference>
<evidence type="ECO:0000256" key="1">
    <source>
        <dbReference type="ARBA" id="ARBA00008791"/>
    </source>
</evidence>
<name>A0A2T0SQ11_9BACT</name>
<reference evidence="3 4" key="1">
    <citation type="submission" date="2018-03" db="EMBL/GenBank/DDBJ databases">
        <title>Genomic Encyclopedia of Archaeal and Bacterial Type Strains, Phase II (KMG-II): from individual species to whole genera.</title>
        <authorList>
            <person name="Goeker M."/>
        </authorList>
    </citation>
    <scope>NUCLEOTIDE SEQUENCE [LARGE SCALE GENOMIC DNA]</scope>
    <source>
        <strain evidence="3 4">DSM 28354</strain>
    </source>
</reference>
<dbReference type="Pfam" id="PF00582">
    <property type="entry name" value="Usp"/>
    <property type="match status" value="1"/>
</dbReference>
<dbReference type="PANTHER" id="PTHR46268:SF6">
    <property type="entry name" value="UNIVERSAL STRESS PROTEIN UP12"/>
    <property type="match status" value="1"/>
</dbReference>
<evidence type="ECO:0000259" key="2">
    <source>
        <dbReference type="Pfam" id="PF00582"/>
    </source>
</evidence>
<organism evidence="3 4">
    <name type="scientific">Spirosoma oryzae</name>
    <dbReference type="NCBI Taxonomy" id="1469603"/>
    <lineage>
        <taxon>Bacteria</taxon>
        <taxon>Pseudomonadati</taxon>
        <taxon>Bacteroidota</taxon>
        <taxon>Cytophagia</taxon>
        <taxon>Cytophagales</taxon>
        <taxon>Cytophagaceae</taxon>
        <taxon>Spirosoma</taxon>
    </lineage>
</organism>
<keyword evidence="4" id="KW-1185">Reference proteome</keyword>
<comment type="caution">
    <text evidence="3">The sequence shown here is derived from an EMBL/GenBank/DDBJ whole genome shotgun (WGS) entry which is preliminary data.</text>
</comment>
<dbReference type="AlphaFoldDB" id="A0A2T0SQ11"/>
<dbReference type="RefSeq" id="WP_106139012.1">
    <property type="nucleotide sequence ID" value="NZ_PVTE01000014.1"/>
</dbReference>
<evidence type="ECO:0000313" key="3">
    <source>
        <dbReference type="EMBL" id="PRY35499.1"/>
    </source>
</evidence>
<dbReference type="InterPro" id="IPR006015">
    <property type="entry name" value="Universal_stress_UspA"/>
</dbReference>
<dbReference type="OrthoDB" id="9788959at2"/>
<dbReference type="InterPro" id="IPR006016">
    <property type="entry name" value="UspA"/>
</dbReference>
<dbReference type="Gene3D" id="3.40.50.12370">
    <property type="match status" value="1"/>
</dbReference>
<dbReference type="SUPFAM" id="SSF52402">
    <property type="entry name" value="Adenine nucleotide alpha hydrolases-like"/>
    <property type="match status" value="1"/>
</dbReference>
<dbReference type="Proteomes" id="UP000238375">
    <property type="component" value="Unassembled WGS sequence"/>
</dbReference>